<feature type="domain" description="Collagen binding" evidence="9">
    <location>
        <begin position="183"/>
        <end position="305"/>
    </location>
</feature>
<evidence type="ECO:0000313" key="13">
    <source>
        <dbReference type="Proteomes" id="UP000199050"/>
    </source>
</evidence>
<dbReference type="Pfam" id="PF17802">
    <property type="entry name" value="SpaA"/>
    <property type="match status" value="1"/>
</dbReference>
<dbReference type="Gene3D" id="2.60.40.1280">
    <property type="match status" value="1"/>
</dbReference>
<organism evidence="12 13">
    <name type="scientific">Paenibacillus typhae</name>
    <dbReference type="NCBI Taxonomy" id="1174501"/>
    <lineage>
        <taxon>Bacteria</taxon>
        <taxon>Bacillati</taxon>
        <taxon>Bacillota</taxon>
        <taxon>Bacilli</taxon>
        <taxon>Bacillales</taxon>
        <taxon>Paenibacillaceae</taxon>
        <taxon>Paenibacillus</taxon>
    </lineage>
</organism>
<keyword evidence="5" id="KW-0732">Signal</keyword>
<dbReference type="InterPro" id="IPR041033">
    <property type="entry name" value="SpaA_PFL_dom_1"/>
</dbReference>
<feature type="compositionally biased region" description="Low complexity" evidence="7">
    <location>
        <begin position="1041"/>
        <end position="1057"/>
    </location>
</feature>
<reference evidence="13" key="1">
    <citation type="submission" date="2016-10" db="EMBL/GenBank/DDBJ databases">
        <authorList>
            <person name="Varghese N."/>
            <person name="Submissions S."/>
        </authorList>
    </citation>
    <scope>NUCLEOTIDE SEQUENCE [LARGE SCALE GENOMIC DNA]</scope>
    <source>
        <strain evidence="13">CGMCC 1.11012</strain>
    </source>
</reference>
<dbReference type="RefSeq" id="WP_167360783.1">
    <property type="nucleotide sequence ID" value="NZ_CBCSKY010000054.1"/>
</dbReference>
<gene>
    <name evidence="12" type="ORF">SAMN05216192_1502</name>
</gene>
<keyword evidence="8" id="KW-0472">Membrane</keyword>
<evidence type="ECO:0000259" key="9">
    <source>
        <dbReference type="Pfam" id="PF05737"/>
    </source>
</evidence>
<dbReference type="InterPro" id="IPR011252">
    <property type="entry name" value="Fibrogen-bd_dom1"/>
</dbReference>
<feature type="domain" description="SDR-like Ig" evidence="11">
    <location>
        <begin position="65"/>
        <end position="156"/>
    </location>
</feature>
<dbReference type="SUPFAM" id="SSF49478">
    <property type="entry name" value="Cna protein B-type domain"/>
    <property type="match status" value="1"/>
</dbReference>
<evidence type="ECO:0000256" key="4">
    <source>
        <dbReference type="ARBA" id="ARBA00022525"/>
    </source>
</evidence>
<feature type="domain" description="Collagen binding" evidence="9">
    <location>
        <begin position="333"/>
        <end position="441"/>
    </location>
</feature>
<proteinExistence type="inferred from homology"/>
<evidence type="ECO:0000313" key="12">
    <source>
        <dbReference type="EMBL" id="SDK67855.1"/>
    </source>
</evidence>
<protein>
    <submittedName>
        <fullName evidence="12">LPXTG-motif cell wall anchor domain-containing protein</fullName>
    </submittedName>
</protein>
<dbReference type="SUPFAM" id="SSF49401">
    <property type="entry name" value="Bacterial adhesins"/>
    <property type="match status" value="6"/>
</dbReference>
<feature type="transmembrane region" description="Helical" evidence="8">
    <location>
        <begin position="1175"/>
        <end position="1195"/>
    </location>
</feature>
<dbReference type="InterPro" id="IPR041171">
    <property type="entry name" value="SDR_Ig"/>
</dbReference>
<dbReference type="EMBL" id="FNDX01000050">
    <property type="protein sequence ID" value="SDK67855.1"/>
    <property type="molecule type" value="Genomic_DNA"/>
</dbReference>
<dbReference type="Gene3D" id="2.60.40.10">
    <property type="entry name" value="Immunoglobulins"/>
    <property type="match status" value="1"/>
</dbReference>
<comment type="subcellular location">
    <subcellularLocation>
        <location evidence="1">Secreted</location>
        <location evidence="1">Cell wall</location>
        <topology evidence="1">Peptidoglycan-anchor</topology>
    </subcellularLocation>
</comment>
<accession>A0A1G9DVG7</accession>
<keyword evidence="4" id="KW-0964">Secreted</keyword>
<dbReference type="PANTHER" id="PTHR36108:SF13">
    <property type="entry name" value="COLOSSIN-B-RELATED"/>
    <property type="match status" value="1"/>
</dbReference>
<evidence type="ECO:0000256" key="6">
    <source>
        <dbReference type="ARBA" id="ARBA00023088"/>
    </source>
</evidence>
<comment type="similarity">
    <text evidence="2">Belongs to the serine-aspartate repeat-containing protein (SDr) family.</text>
</comment>
<dbReference type="PANTHER" id="PTHR36108">
    <property type="entry name" value="COLOSSIN-B-RELATED"/>
    <property type="match status" value="1"/>
</dbReference>
<evidence type="ECO:0000256" key="8">
    <source>
        <dbReference type="SAM" id="Phobius"/>
    </source>
</evidence>
<evidence type="ECO:0000256" key="2">
    <source>
        <dbReference type="ARBA" id="ARBA00007257"/>
    </source>
</evidence>
<evidence type="ECO:0000256" key="1">
    <source>
        <dbReference type="ARBA" id="ARBA00004168"/>
    </source>
</evidence>
<dbReference type="Gene3D" id="2.60.40.740">
    <property type="match status" value="5"/>
</dbReference>
<feature type="domain" description="Collagen binding" evidence="9">
    <location>
        <begin position="750"/>
        <end position="871"/>
    </location>
</feature>
<keyword evidence="3" id="KW-0134">Cell wall</keyword>
<evidence type="ECO:0000259" key="11">
    <source>
        <dbReference type="Pfam" id="PF17961"/>
    </source>
</evidence>
<evidence type="ECO:0000256" key="7">
    <source>
        <dbReference type="SAM" id="MobiDB-lite"/>
    </source>
</evidence>
<dbReference type="AlphaFoldDB" id="A0A1G9DVG7"/>
<feature type="domain" description="SpaA-like prealbumin fold" evidence="10">
    <location>
        <begin position="893"/>
        <end position="982"/>
    </location>
</feature>
<sequence length="1202" mass="127343">MIKKRFSLAIAVLMLFVQYAYGIGFITQVKAEAIEHETDIITSVSMAVYGPDGSTVTDSVYDVNSNVTLDYTWALPDGHSYSAGDTFTFKLPEQFKLYNDISGTLVSDDGQAGDFTVSQATHEVAMTFSSYIENHGNVHGTLRVNTKFDRTKVSGSTTEQIIFPVNGGAQTITVTFKPEVGSTIAKTGTASGFNADRIDWTVDVNKRLEPVTNAMLTDPIPAGLSLDSTVTLAVYQLNVQLDGTVQQGALVDGSKYAAEVAGGVLTVRFADPVINGAYRITYTTGIIGDEASYTNTATFTGDGRDPASASATVHVERGGSLKKQAIHYDWGIQVITWAIEYNYNLKSIPQQSAVLTDLFDDTQQLVPGSLKVYPVTLDSSGKATKGTALTENTDYTVTAIAGVENKQGFKLQFNTGISSAYRIEYKTEAVGRVFKDHTVTNTVSDSTYSQSATQLVRPIIVYKTFSGANYSAHTANWKITLNGDNHPMKDVVVTDFFPQGGQKLIPETIVVRNSSNTVLDQSAYTLEYASPVLPNAGFTIKFKNPINGSYTISYTTYFSNDWLTGNTDDFINTAKIDWTDIEGIKQSTSADGRFIPRSEWKNNGFKAGVYNASSKELTWTVGVNYTAKEVKLPVVSDVLTAGQRLVPDSLKVYKLNVDAKGDYTLGAELGSSAYSYYAGNDGKLRIVFAKSISEAYAVVFKTTLAGQLIGSTVVNTAHLLDGEKKVSRDLTASVSIPHGGEYVLKSGLQNGEKIDWTLAVNRSQSHVKDAKIIDTPSINQILLPDSFRLYEGIAAVNGDITKSRTELVKGVDYTLQVLADDDGRQSFELSFARDIDRAYILEYQSLIAAKTGDKVTNTAKFTGNNVVNVEKNTTTEVIVGVSSGSGTGSGERGTLTVSKLDAQNTGKVLAGATFELYRLNGTERVLVNTRTTDAAGSAVFNNIWLGSYILIETAAPSGYVLDTREYPVTISSVAGINLTVYNTAVQPTATPTPTVTPSPTAVPTETPAPTVTPSPTAAPTETPAATGSPAPTASPVPTVSPVPTESAAPTATTSPGPGATPAPTPAIPGGTPGTSPPGTEVPGVIIVDDEIPGGPAITPPAATPGPSASPESPGGGTVEIPVDDEIPLGGGDPDSGSPDTDTPVVDIDDDSIPRGTVTDPGVDGQLPQTGESSPLPIYLAGLGLIAAGLVLNRVFRGRRNQE</sequence>
<dbReference type="PRINTS" id="PR01217">
    <property type="entry name" value="PRICHEXTENSN"/>
</dbReference>
<keyword evidence="13" id="KW-1185">Reference proteome</keyword>
<keyword evidence="8" id="KW-1133">Transmembrane helix</keyword>
<feature type="domain" description="Collagen binding" evidence="9">
    <location>
        <begin position="602"/>
        <end position="720"/>
    </location>
</feature>
<feature type="domain" description="Collagen binding" evidence="9">
    <location>
        <begin position="474"/>
        <end position="583"/>
    </location>
</feature>
<feature type="region of interest" description="Disordered" evidence="7">
    <location>
        <begin position="988"/>
        <end position="1169"/>
    </location>
</feature>
<dbReference type="InterPro" id="IPR008966">
    <property type="entry name" value="Adhesion_dom_sf"/>
</dbReference>
<name>A0A1G9DVG7_9BACL</name>
<feature type="compositionally biased region" description="Low complexity" evidence="7">
    <location>
        <begin position="1134"/>
        <end position="1145"/>
    </location>
</feature>
<dbReference type="InterPro" id="IPR008456">
    <property type="entry name" value="Collagen-bd_dom"/>
</dbReference>
<dbReference type="InterPro" id="IPR013783">
    <property type="entry name" value="Ig-like_fold"/>
</dbReference>
<dbReference type="GO" id="GO:0007155">
    <property type="term" value="P:cell adhesion"/>
    <property type="evidence" value="ECO:0007669"/>
    <property type="project" value="InterPro"/>
</dbReference>
<evidence type="ECO:0000259" key="10">
    <source>
        <dbReference type="Pfam" id="PF17802"/>
    </source>
</evidence>
<evidence type="ECO:0000256" key="3">
    <source>
        <dbReference type="ARBA" id="ARBA00022512"/>
    </source>
</evidence>
<dbReference type="Proteomes" id="UP000199050">
    <property type="component" value="Unassembled WGS sequence"/>
</dbReference>
<dbReference type="Pfam" id="PF17961">
    <property type="entry name" value="Big_8"/>
    <property type="match status" value="1"/>
</dbReference>
<dbReference type="Pfam" id="PF05737">
    <property type="entry name" value="Collagen_bind"/>
    <property type="match status" value="5"/>
</dbReference>
<feature type="compositionally biased region" description="Low complexity" evidence="7">
    <location>
        <begin position="988"/>
        <end position="1031"/>
    </location>
</feature>
<dbReference type="GO" id="GO:0005518">
    <property type="term" value="F:collagen binding"/>
    <property type="evidence" value="ECO:0007669"/>
    <property type="project" value="InterPro"/>
</dbReference>
<evidence type="ECO:0000256" key="5">
    <source>
        <dbReference type="ARBA" id="ARBA00022729"/>
    </source>
</evidence>
<dbReference type="NCBIfam" id="TIGR01167">
    <property type="entry name" value="LPXTG_anchor"/>
    <property type="match status" value="1"/>
</dbReference>
<keyword evidence="8" id="KW-0812">Transmembrane</keyword>
<keyword evidence="6" id="KW-0572">Peptidoglycan-anchor</keyword>
<dbReference type="STRING" id="1174501.SAMN05216192_1502"/>